<feature type="transmembrane region" description="Helical" evidence="1">
    <location>
        <begin position="272"/>
        <end position="290"/>
    </location>
</feature>
<dbReference type="EMBL" id="LBWR01000001">
    <property type="protein sequence ID" value="KKR12869.1"/>
    <property type="molecule type" value="Genomic_DNA"/>
</dbReference>
<evidence type="ECO:0000313" key="2">
    <source>
        <dbReference type="EMBL" id="KKR12869.1"/>
    </source>
</evidence>
<feature type="transmembrane region" description="Helical" evidence="1">
    <location>
        <begin position="78"/>
        <end position="111"/>
    </location>
</feature>
<keyword evidence="1" id="KW-1133">Transmembrane helix</keyword>
<evidence type="ECO:0000313" key="3">
    <source>
        <dbReference type="Proteomes" id="UP000034665"/>
    </source>
</evidence>
<feature type="transmembrane region" description="Helical" evidence="1">
    <location>
        <begin position="21"/>
        <end position="39"/>
    </location>
</feature>
<keyword evidence="1" id="KW-0812">Transmembrane</keyword>
<feature type="transmembrane region" description="Helical" evidence="1">
    <location>
        <begin position="296"/>
        <end position="318"/>
    </location>
</feature>
<dbReference type="STRING" id="1619013.UT41_C0001G0413"/>
<feature type="transmembrane region" description="Helical" evidence="1">
    <location>
        <begin position="51"/>
        <end position="71"/>
    </location>
</feature>
<comment type="caution">
    <text evidence="2">The sequence shown here is derived from an EMBL/GenBank/DDBJ whole genome shotgun (WGS) entry which is preliminary data.</text>
</comment>
<reference evidence="2 3" key="1">
    <citation type="journal article" date="2015" name="Nature">
        <title>rRNA introns, odd ribosomes, and small enigmatic genomes across a large radiation of phyla.</title>
        <authorList>
            <person name="Brown C.T."/>
            <person name="Hug L.A."/>
            <person name="Thomas B.C."/>
            <person name="Sharon I."/>
            <person name="Castelle C.J."/>
            <person name="Singh A."/>
            <person name="Wilkins M.J."/>
            <person name="Williams K.H."/>
            <person name="Banfield J.F."/>
        </authorList>
    </citation>
    <scope>NUCLEOTIDE SEQUENCE [LARGE SCALE GENOMIC DNA]</scope>
</reference>
<proteinExistence type="predicted"/>
<dbReference type="AlphaFoldDB" id="A0A0G0N9L3"/>
<gene>
    <name evidence="2" type="ORF">UT41_C0001G0413</name>
</gene>
<feature type="transmembrane region" description="Helical" evidence="1">
    <location>
        <begin position="131"/>
        <end position="153"/>
    </location>
</feature>
<evidence type="ECO:0000256" key="1">
    <source>
        <dbReference type="SAM" id="Phobius"/>
    </source>
</evidence>
<keyword evidence="1" id="KW-0472">Membrane</keyword>
<name>A0A0G0N9L3_9BACT</name>
<sequence>MNLLNKPANAYTIGISGSIKIGILAFVGIVFALGFSWFFREFLLTGEWTKMLWSGLSSIGFLVVFTLQTFFMRSNTHFAVAFFLQSLALISFFFALSVPIMTLFVVVYGGLLSASYSGRKMLDNMLTIDFWSISKLVVPKGIIAITLLASVFIPLHLQAHRDSIPVSSATFDKVLASSSSFIKYFYKDFDTSKTVDELARTATEQQLSEKFPQVNALKPREKTLLINEAMKGLYEQLFNYTGVQINPKDPVAVAAYGVLQEKYFALRDEVKLWIFIIFGAVIFISIASIMMPLRILVALIAFFVYEVMIALGFARVVIESRSKETFVL</sequence>
<organism evidence="2 3">
    <name type="scientific">Candidatus Wolfebacteria bacterium GW2011_GWC2_39_22</name>
    <dbReference type="NCBI Taxonomy" id="1619013"/>
    <lineage>
        <taxon>Bacteria</taxon>
        <taxon>Candidatus Wolfeibacteriota</taxon>
    </lineage>
</organism>
<dbReference type="Proteomes" id="UP000034665">
    <property type="component" value="Unassembled WGS sequence"/>
</dbReference>
<protein>
    <submittedName>
        <fullName evidence="2">Uncharacterized protein</fullName>
    </submittedName>
</protein>
<accession>A0A0G0N9L3</accession>